<dbReference type="AlphaFoldDB" id="A0A1Z1M5G4"/>
<dbReference type="InterPro" id="IPR007816">
    <property type="entry name" value="ResB-like_domain"/>
</dbReference>
<comment type="subunit">
    <text evidence="6">May interact with CcsA.</text>
</comment>
<evidence type="ECO:0000256" key="1">
    <source>
        <dbReference type="ARBA" id="ARBA00004141"/>
    </source>
</evidence>
<evidence type="ECO:0000256" key="6">
    <source>
        <dbReference type="HAMAP-Rule" id="MF_01392"/>
    </source>
</evidence>
<sequence>MKFLILKNLLWSFLKKLANLNFSIFILLFITIFSILGSLIEQDQSLSYYKTYYPISGSKFFTITWRWIYFFGLDHVYQTWWFILTLVIFMLSLTVCTFSTQLPSFKNARRWKFMFYTQSKNHKYSFSENNSLYCNSLTNIVYSLIISNFFIFHKKHSIYAYKGLYGRIAPLFVHFGIIIILLGSIVSFFSGFVSQEMIPSGEIFHVKNIVHSGFYSKLPIDLYGRIENFDISYNTNNSIKQFFSKISLFYRSRKVVKSKIISVNFPLVFRNIAFYQTDWQINALRIKLGFNKLIQKKLIKANINNKSCWLCNLPINEGKQIFFVLFDLDNSIFLCSSSGIILNKVSVHENFYINNVSVSVKNLIVSTGLQIKIDLGIYVVYLGFFIVIVSTSFSYLSYSQIWVYIGSQNLQLMGSTNRAILFFEEDISTINFYYNYYTSNLNVELDDLFDKILR</sequence>
<gene>
    <name evidence="6 9" type="primary">ccs1</name>
</gene>
<evidence type="ECO:0000256" key="7">
    <source>
        <dbReference type="SAM" id="Phobius"/>
    </source>
</evidence>
<feature type="domain" description="ResB-like" evidence="8">
    <location>
        <begin position="21"/>
        <end position="300"/>
    </location>
</feature>
<feature type="transmembrane region" description="Helical" evidence="7">
    <location>
        <begin position="80"/>
        <end position="102"/>
    </location>
</feature>
<evidence type="ECO:0000256" key="3">
    <source>
        <dbReference type="ARBA" id="ARBA00022748"/>
    </source>
</evidence>
<name>A0A1Z1M5G4_9FLOR</name>
<keyword evidence="5 6" id="KW-0472">Membrane</keyword>
<evidence type="ECO:0000313" key="9">
    <source>
        <dbReference type="EMBL" id="ARW61172.1"/>
    </source>
</evidence>
<dbReference type="EMBL" id="MF101417">
    <property type="protein sequence ID" value="ARW61172.1"/>
    <property type="molecule type" value="Genomic_DNA"/>
</dbReference>
<keyword evidence="4 6" id="KW-1133">Transmembrane helix</keyword>
<dbReference type="PANTHER" id="PTHR31566:SF0">
    <property type="entry name" value="CYTOCHROME C BIOGENESIS PROTEIN CCS1, CHLOROPLASTIC"/>
    <property type="match status" value="1"/>
</dbReference>
<keyword evidence="2 6" id="KW-0812">Transmembrane</keyword>
<protein>
    <recommendedName>
        <fullName evidence="6">Cytochrome c biogenesis protein Ccs1</fullName>
    </recommendedName>
</protein>
<dbReference type="Pfam" id="PF05140">
    <property type="entry name" value="ResB"/>
    <property type="match status" value="1"/>
</dbReference>
<comment type="similarity">
    <text evidence="6">Belongs to the Ccs1/CcsB family.</text>
</comment>
<dbReference type="RefSeq" id="YP_009392610.1">
    <property type="nucleotide sequence ID" value="NC_035264.1"/>
</dbReference>
<keyword evidence="9" id="KW-0934">Plastid</keyword>
<evidence type="ECO:0000256" key="2">
    <source>
        <dbReference type="ARBA" id="ARBA00022692"/>
    </source>
</evidence>
<evidence type="ECO:0000259" key="8">
    <source>
        <dbReference type="Pfam" id="PF05140"/>
    </source>
</evidence>
<reference evidence="9" key="1">
    <citation type="journal article" date="2017" name="J. Phycol.">
        <title>Analysis of chloroplast genomes and a supermatrix inform reclassification of the Rhodomelaceae (Rhodophyta).</title>
        <authorList>
            <person name="Diaz-Tapia P."/>
            <person name="Maggs C.A."/>
            <person name="West J.A."/>
            <person name="Verbruggen H."/>
        </authorList>
    </citation>
    <scope>NUCLEOTIDE SEQUENCE</scope>
    <source>
        <strain evidence="9">JW3079</strain>
    </source>
</reference>
<geneLocation type="chloroplast" evidence="9"/>
<dbReference type="InterPro" id="IPR023494">
    <property type="entry name" value="Cyt_c_bgen_Ccs1/CcsB/ResB"/>
</dbReference>
<feature type="transmembrane region" description="Helical" evidence="7">
    <location>
        <begin position="171"/>
        <end position="193"/>
    </location>
</feature>
<dbReference type="PANTHER" id="PTHR31566">
    <property type="entry name" value="CYTOCHROME C BIOGENESIS PROTEIN CCS1, CHLOROPLASTIC"/>
    <property type="match status" value="1"/>
</dbReference>
<comment type="function">
    <text evidence="6">Required during biogenesis of c-type cytochromes (cytochrome c6 and cytochrome f) at the step of heme attachment.</text>
</comment>
<accession>A0A1Z1M5G4</accession>
<dbReference type="HAMAP" id="MF_01392">
    <property type="entry name" value="CytC_Ccs1"/>
    <property type="match status" value="1"/>
</dbReference>
<dbReference type="GO" id="GO:0017004">
    <property type="term" value="P:cytochrome complex assembly"/>
    <property type="evidence" value="ECO:0007669"/>
    <property type="project" value="UniProtKB-UniRule"/>
</dbReference>
<evidence type="ECO:0000256" key="5">
    <source>
        <dbReference type="ARBA" id="ARBA00023136"/>
    </source>
</evidence>
<evidence type="ECO:0000256" key="4">
    <source>
        <dbReference type="ARBA" id="ARBA00022989"/>
    </source>
</evidence>
<keyword evidence="6" id="KW-0793">Thylakoid</keyword>
<feature type="transmembrane region" description="Helical" evidence="7">
    <location>
        <begin position="375"/>
        <end position="398"/>
    </location>
</feature>
<dbReference type="GeneID" id="33354173"/>
<dbReference type="GO" id="GO:0009535">
    <property type="term" value="C:chloroplast thylakoid membrane"/>
    <property type="evidence" value="ECO:0007669"/>
    <property type="project" value="UniProtKB-SubCell"/>
</dbReference>
<keyword evidence="9" id="KW-0150">Chloroplast</keyword>
<feature type="transmembrane region" description="Helical" evidence="7">
    <location>
        <begin position="132"/>
        <end position="151"/>
    </location>
</feature>
<comment type="subcellular location">
    <subcellularLocation>
        <location evidence="1">Membrane</location>
        <topology evidence="1">Multi-pass membrane protein</topology>
    </subcellularLocation>
    <subcellularLocation>
        <location evidence="6">Plastid</location>
        <location evidence="6">Chloroplast thylakoid membrane</location>
        <topology evidence="6">Multi-pass membrane protein</topology>
    </subcellularLocation>
</comment>
<keyword evidence="3 6" id="KW-0201">Cytochrome c-type biogenesis</keyword>
<feature type="transmembrane region" description="Helical" evidence="7">
    <location>
        <begin position="20"/>
        <end position="40"/>
    </location>
</feature>
<proteinExistence type="inferred from homology"/>
<organism evidence="9">
    <name type="scientific">Bostrychia tenella</name>
    <dbReference type="NCBI Taxonomy" id="324755"/>
    <lineage>
        <taxon>Eukaryota</taxon>
        <taxon>Rhodophyta</taxon>
        <taxon>Florideophyceae</taxon>
        <taxon>Rhodymeniophycidae</taxon>
        <taxon>Ceramiales</taxon>
        <taxon>Rhodomelaceae</taxon>
        <taxon>Bostrychia</taxon>
    </lineage>
</organism>